<dbReference type="GO" id="GO:0005886">
    <property type="term" value="C:plasma membrane"/>
    <property type="evidence" value="ECO:0007669"/>
    <property type="project" value="UniProtKB-SubCell"/>
</dbReference>
<keyword evidence="3" id="KW-0813">Transport</keyword>
<evidence type="ECO:0000256" key="8">
    <source>
        <dbReference type="ARBA" id="ARBA00022989"/>
    </source>
</evidence>
<evidence type="ECO:0000256" key="4">
    <source>
        <dbReference type="ARBA" id="ARBA00022475"/>
    </source>
</evidence>
<dbReference type="AlphaFoldDB" id="A0AAU9W2A1"/>
<dbReference type="PANTHER" id="PTHR24223:SF456">
    <property type="entry name" value="MULTIDRUG RESISTANCE-ASSOCIATED PROTEIN LETHAL(2)03659"/>
    <property type="match status" value="1"/>
</dbReference>
<dbReference type="InterPro" id="IPR003439">
    <property type="entry name" value="ABC_transporter-like_ATP-bd"/>
</dbReference>
<dbReference type="GO" id="GO:0005524">
    <property type="term" value="F:ATP binding"/>
    <property type="evidence" value="ECO:0007669"/>
    <property type="project" value="UniProtKB-KW"/>
</dbReference>
<keyword evidence="4" id="KW-1003">Cell membrane</keyword>
<evidence type="ECO:0000313" key="13">
    <source>
        <dbReference type="Proteomes" id="UP001159428"/>
    </source>
</evidence>
<evidence type="ECO:0000256" key="9">
    <source>
        <dbReference type="ARBA" id="ARBA00023136"/>
    </source>
</evidence>
<keyword evidence="5" id="KW-0812">Transmembrane</keyword>
<dbReference type="SUPFAM" id="SSF52540">
    <property type="entry name" value="P-loop containing nucleoside triphosphate hydrolases"/>
    <property type="match status" value="1"/>
</dbReference>
<evidence type="ECO:0000256" key="7">
    <source>
        <dbReference type="ARBA" id="ARBA00022840"/>
    </source>
</evidence>
<evidence type="ECO:0000256" key="10">
    <source>
        <dbReference type="ARBA" id="ARBA00023180"/>
    </source>
</evidence>
<comment type="caution">
    <text evidence="12">The sequence shown here is derived from an EMBL/GenBank/DDBJ whole genome shotgun (WGS) entry which is preliminary data.</text>
</comment>
<keyword evidence="7" id="KW-0067">ATP-binding</keyword>
<gene>
    <name evidence="12" type="ORF">PMEA_00033710</name>
</gene>
<dbReference type="InterPro" id="IPR050173">
    <property type="entry name" value="ABC_transporter_C-like"/>
</dbReference>
<feature type="domain" description="ABC transporter" evidence="11">
    <location>
        <begin position="53"/>
        <end position="200"/>
    </location>
</feature>
<dbReference type="Proteomes" id="UP001159428">
    <property type="component" value="Unassembled WGS sequence"/>
</dbReference>
<keyword evidence="13" id="KW-1185">Reference proteome</keyword>
<keyword evidence="10" id="KW-0325">Glycoprotein</keyword>
<comment type="subcellular location">
    <subcellularLocation>
        <location evidence="1">Cell membrane</location>
        <topology evidence="1">Multi-pass membrane protein</topology>
    </subcellularLocation>
</comment>
<evidence type="ECO:0000313" key="12">
    <source>
        <dbReference type="EMBL" id="CAH3045705.1"/>
    </source>
</evidence>
<keyword evidence="9" id="KW-0472">Membrane</keyword>
<evidence type="ECO:0000256" key="5">
    <source>
        <dbReference type="ARBA" id="ARBA00022692"/>
    </source>
</evidence>
<dbReference type="GO" id="GO:0016887">
    <property type="term" value="F:ATP hydrolysis activity"/>
    <property type="evidence" value="ECO:0007669"/>
    <property type="project" value="InterPro"/>
</dbReference>
<evidence type="ECO:0000259" key="11">
    <source>
        <dbReference type="Pfam" id="PF00005"/>
    </source>
</evidence>
<dbReference type="FunFam" id="3.40.50.300:FF:002145">
    <property type="entry name" value="ABC transporter (MsbA subfamily)"/>
    <property type="match status" value="1"/>
</dbReference>
<dbReference type="Gene3D" id="3.40.50.300">
    <property type="entry name" value="P-loop containing nucleotide triphosphate hydrolases"/>
    <property type="match status" value="1"/>
</dbReference>
<evidence type="ECO:0000256" key="6">
    <source>
        <dbReference type="ARBA" id="ARBA00022741"/>
    </source>
</evidence>
<dbReference type="Pfam" id="PF00005">
    <property type="entry name" value="ABC_tran"/>
    <property type="match status" value="1"/>
</dbReference>
<evidence type="ECO:0000256" key="1">
    <source>
        <dbReference type="ARBA" id="ARBA00004651"/>
    </source>
</evidence>
<dbReference type="GO" id="GO:0042626">
    <property type="term" value="F:ATPase-coupled transmembrane transporter activity"/>
    <property type="evidence" value="ECO:0007669"/>
    <property type="project" value="TreeGrafter"/>
</dbReference>
<reference evidence="12 13" key="1">
    <citation type="submission" date="2022-05" db="EMBL/GenBank/DDBJ databases">
        <authorList>
            <consortium name="Genoscope - CEA"/>
            <person name="William W."/>
        </authorList>
    </citation>
    <scope>NUCLEOTIDE SEQUENCE [LARGE SCALE GENOMIC DNA]</scope>
</reference>
<dbReference type="EMBL" id="CALNXJ010000008">
    <property type="protein sequence ID" value="CAH3045705.1"/>
    <property type="molecule type" value="Genomic_DNA"/>
</dbReference>
<organism evidence="12 13">
    <name type="scientific">Pocillopora meandrina</name>
    <dbReference type="NCBI Taxonomy" id="46732"/>
    <lineage>
        <taxon>Eukaryota</taxon>
        <taxon>Metazoa</taxon>
        <taxon>Cnidaria</taxon>
        <taxon>Anthozoa</taxon>
        <taxon>Hexacorallia</taxon>
        <taxon>Scleractinia</taxon>
        <taxon>Astrocoeniina</taxon>
        <taxon>Pocilloporidae</taxon>
        <taxon>Pocillopora</taxon>
    </lineage>
</organism>
<protein>
    <recommendedName>
        <fullName evidence="11">ABC transporter domain-containing protein</fullName>
    </recommendedName>
</protein>
<dbReference type="PANTHER" id="PTHR24223">
    <property type="entry name" value="ATP-BINDING CASSETTE SUB-FAMILY C"/>
    <property type="match status" value="1"/>
</dbReference>
<keyword evidence="8" id="KW-1133">Transmembrane helix</keyword>
<sequence>MTSAECVIAYTNIEQESGYECQHQPPPENWPQLGQVRKENLGLVYYEVGLKILKDVCFTVDSHEKIGIVGRTGAGKAVEVERFSRKPNLTGQVITEGINISTVDLQRSRRAMSVITQNPVLFTSSLRMNLDPFEEHDDRDLWNALEKANLKNMVEMLPRQLHKEICECGANFSVSERQLLCLARTSLKKNNKIVMDEATANVDWKTDHVIQETIRKTLKHCTVITIAHRLSTIIPAIEF</sequence>
<dbReference type="InterPro" id="IPR027417">
    <property type="entry name" value="P-loop_NTPase"/>
</dbReference>
<name>A0AAU9W2A1_9CNID</name>
<comment type="similarity">
    <text evidence="2">Belongs to the ABC transporter superfamily. ABCC family. Conjugate transporter (TC 3.A.1.208) subfamily.</text>
</comment>
<keyword evidence="6" id="KW-0547">Nucleotide-binding</keyword>
<proteinExistence type="inferred from homology"/>
<accession>A0AAU9W2A1</accession>
<evidence type="ECO:0000256" key="2">
    <source>
        <dbReference type="ARBA" id="ARBA00009726"/>
    </source>
</evidence>
<evidence type="ECO:0000256" key="3">
    <source>
        <dbReference type="ARBA" id="ARBA00022448"/>
    </source>
</evidence>